<dbReference type="SMART" id="SM00490">
    <property type="entry name" value="HELICc"/>
    <property type="match status" value="1"/>
</dbReference>
<keyword evidence="9" id="KW-1185">Reference proteome</keyword>
<proteinExistence type="inferred from homology"/>
<comment type="catalytic activity">
    <reaction evidence="4">
        <text>Couples ATP hydrolysis with the unwinding of duplex DNA by translocating in the 3'-5' direction.</text>
        <dbReference type="EC" id="5.6.2.4"/>
    </reaction>
</comment>
<feature type="domain" description="Helicase C-terminal" evidence="7">
    <location>
        <begin position="190"/>
        <end position="324"/>
    </location>
</feature>
<dbReference type="InterPro" id="IPR027417">
    <property type="entry name" value="P-loop_NTPase"/>
</dbReference>
<dbReference type="SMART" id="SM00487">
    <property type="entry name" value="DEXDc"/>
    <property type="match status" value="1"/>
</dbReference>
<dbReference type="GO" id="GO:0005524">
    <property type="term" value="F:ATP binding"/>
    <property type="evidence" value="ECO:0007669"/>
    <property type="project" value="UniProtKB-KW"/>
</dbReference>
<evidence type="ECO:0000256" key="4">
    <source>
        <dbReference type="ARBA" id="ARBA00034617"/>
    </source>
</evidence>
<evidence type="ECO:0000256" key="2">
    <source>
        <dbReference type="ARBA" id="ARBA00022741"/>
    </source>
</evidence>
<dbReference type="GO" id="GO:0016787">
    <property type="term" value="F:hydrolase activity"/>
    <property type="evidence" value="ECO:0007669"/>
    <property type="project" value="UniProtKB-KW"/>
</dbReference>
<dbReference type="GO" id="GO:0005694">
    <property type="term" value="C:chromosome"/>
    <property type="evidence" value="ECO:0007669"/>
    <property type="project" value="TreeGrafter"/>
</dbReference>
<evidence type="ECO:0000259" key="7">
    <source>
        <dbReference type="PROSITE" id="PS51194"/>
    </source>
</evidence>
<dbReference type="Gene3D" id="3.40.50.300">
    <property type="entry name" value="P-loop containing nucleotide triphosphate hydrolases"/>
    <property type="match status" value="2"/>
</dbReference>
<dbReference type="PROSITE" id="PS51194">
    <property type="entry name" value="HELICASE_CTER"/>
    <property type="match status" value="1"/>
</dbReference>
<dbReference type="InterPro" id="IPR001650">
    <property type="entry name" value="Helicase_C-like"/>
</dbReference>
<dbReference type="EC" id="5.6.2.4" evidence="5"/>
<dbReference type="SUPFAM" id="SSF52540">
    <property type="entry name" value="P-loop containing nucleoside triphosphate hydrolases"/>
    <property type="match status" value="1"/>
</dbReference>
<dbReference type="PROSITE" id="PS51192">
    <property type="entry name" value="HELICASE_ATP_BIND_1"/>
    <property type="match status" value="1"/>
</dbReference>
<accession>A0A6A5U1T7</accession>
<evidence type="ECO:0000256" key="5">
    <source>
        <dbReference type="ARBA" id="ARBA00034808"/>
    </source>
</evidence>
<evidence type="ECO:0000313" key="9">
    <source>
        <dbReference type="Proteomes" id="UP000800035"/>
    </source>
</evidence>
<reference evidence="8" key="1">
    <citation type="journal article" date="2020" name="Stud. Mycol.">
        <title>101 Dothideomycetes genomes: a test case for predicting lifestyles and emergence of pathogens.</title>
        <authorList>
            <person name="Haridas S."/>
            <person name="Albert R."/>
            <person name="Binder M."/>
            <person name="Bloem J."/>
            <person name="Labutti K."/>
            <person name="Salamov A."/>
            <person name="Andreopoulos B."/>
            <person name="Baker S."/>
            <person name="Barry K."/>
            <person name="Bills G."/>
            <person name="Bluhm B."/>
            <person name="Cannon C."/>
            <person name="Castanera R."/>
            <person name="Culley D."/>
            <person name="Daum C."/>
            <person name="Ezra D."/>
            <person name="Gonzalez J."/>
            <person name="Henrissat B."/>
            <person name="Kuo A."/>
            <person name="Liang C."/>
            <person name="Lipzen A."/>
            <person name="Lutzoni F."/>
            <person name="Magnuson J."/>
            <person name="Mondo S."/>
            <person name="Nolan M."/>
            <person name="Ohm R."/>
            <person name="Pangilinan J."/>
            <person name="Park H.-J."/>
            <person name="Ramirez L."/>
            <person name="Alfaro M."/>
            <person name="Sun H."/>
            <person name="Tritt A."/>
            <person name="Yoshinaga Y."/>
            <person name="Zwiers L.-H."/>
            <person name="Turgeon B."/>
            <person name="Goodwin S."/>
            <person name="Spatafora J."/>
            <person name="Crous P."/>
            <person name="Grigoriev I."/>
        </authorList>
    </citation>
    <scope>NUCLEOTIDE SEQUENCE</scope>
    <source>
        <strain evidence="8">CBS 675.92</strain>
    </source>
</reference>
<dbReference type="InterPro" id="IPR014001">
    <property type="entry name" value="Helicase_ATP-bd"/>
</dbReference>
<dbReference type="InterPro" id="IPR011545">
    <property type="entry name" value="DEAD/DEAH_box_helicase_dom"/>
</dbReference>
<dbReference type="GO" id="GO:0005737">
    <property type="term" value="C:cytoplasm"/>
    <property type="evidence" value="ECO:0007669"/>
    <property type="project" value="TreeGrafter"/>
</dbReference>
<dbReference type="EMBL" id="ML976996">
    <property type="protein sequence ID" value="KAF1955147.1"/>
    <property type="molecule type" value="Genomic_DNA"/>
</dbReference>
<dbReference type="PANTHER" id="PTHR13710">
    <property type="entry name" value="DNA HELICASE RECQ FAMILY MEMBER"/>
    <property type="match status" value="1"/>
</dbReference>
<keyword evidence="8" id="KW-0378">Hydrolase</keyword>
<dbReference type="Pfam" id="PF00271">
    <property type="entry name" value="Helicase_C"/>
    <property type="match status" value="1"/>
</dbReference>
<dbReference type="GO" id="GO:0003676">
    <property type="term" value="F:nucleic acid binding"/>
    <property type="evidence" value="ECO:0007669"/>
    <property type="project" value="InterPro"/>
</dbReference>
<name>A0A6A5U1T7_9PLEO</name>
<keyword evidence="3" id="KW-0067">ATP-binding</keyword>
<dbReference type="GO" id="GO:0043138">
    <property type="term" value="F:3'-5' DNA helicase activity"/>
    <property type="evidence" value="ECO:0007669"/>
    <property type="project" value="UniProtKB-EC"/>
</dbReference>
<dbReference type="AlphaFoldDB" id="A0A6A5U1T7"/>
<dbReference type="PANTHER" id="PTHR13710:SF154">
    <property type="entry name" value="RECQ HELICASE, PUTATIVE (AFU_ORTHOLOGUE AFUA_6G14720)-RELATED"/>
    <property type="match status" value="1"/>
</dbReference>
<evidence type="ECO:0000256" key="3">
    <source>
        <dbReference type="ARBA" id="ARBA00022840"/>
    </source>
</evidence>
<gene>
    <name evidence="8" type="ORF">CC80DRAFT_416123</name>
</gene>
<protein>
    <recommendedName>
        <fullName evidence="5">DNA 3'-5' helicase</fullName>
        <ecNumber evidence="5">5.6.2.4</ecNumber>
    </recommendedName>
</protein>
<dbReference type="Pfam" id="PF00270">
    <property type="entry name" value="DEAD"/>
    <property type="match status" value="1"/>
</dbReference>
<dbReference type="OrthoDB" id="2608216at2759"/>
<evidence type="ECO:0000313" key="8">
    <source>
        <dbReference type="EMBL" id="KAF1955147.1"/>
    </source>
</evidence>
<evidence type="ECO:0000256" key="1">
    <source>
        <dbReference type="ARBA" id="ARBA00005446"/>
    </source>
</evidence>
<evidence type="ECO:0000259" key="6">
    <source>
        <dbReference type="PROSITE" id="PS51192"/>
    </source>
</evidence>
<organism evidence="8 9">
    <name type="scientific">Byssothecium circinans</name>
    <dbReference type="NCBI Taxonomy" id="147558"/>
    <lineage>
        <taxon>Eukaryota</taxon>
        <taxon>Fungi</taxon>
        <taxon>Dikarya</taxon>
        <taxon>Ascomycota</taxon>
        <taxon>Pezizomycotina</taxon>
        <taxon>Dothideomycetes</taxon>
        <taxon>Pleosporomycetidae</taxon>
        <taxon>Pleosporales</taxon>
        <taxon>Massarineae</taxon>
        <taxon>Massarinaceae</taxon>
        <taxon>Byssothecium</taxon>
    </lineage>
</organism>
<dbReference type="GO" id="GO:0000724">
    <property type="term" value="P:double-strand break repair via homologous recombination"/>
    <property type="evidence" value="ECO:0007669"/>
    <property type="project" value="TreeGrafter"/>
</dbReference>
<comment type="similarity">
    <text evidence="1">Belongs to the helicase family. RecQ subfamily.</text>
</comment>
<feature type="non-terminal residue" evidence="8">
    <location>
        <position position="1"/>
    </location>
</feature>
<feature type="domain" description="Helicase ATP-binding" evidence="6">
    <location>
        <begin position="1"/>
        <end position="157"/>
    </location>
</feature>
<sequence>GQTPLVVVLPTGGGKSLLFSVPACLEGAGMTVVVVPYRALIEDLVGRMRKCGIDCMEWKHGESNPAAVVVVSADVAGDTTSNGNFLGYANMLSGKGLLERVVVDESHLIFTSSDWRPKLKTLKNLRLLPCPMVLLTATLPPVREVELCSSMLIQCATYVRASTVRPNTRYFVSWCEPGKSQETAVAVGWRQQQLLQDRGQKGVVYYHSKKQCEDMAEALGCAYYHAGVPDRAERLEQWLEDGGLMVATSALGTGVDFPGVVYILHVGMPWSMIDYAQESGRGGRAGERVDSVILVEHGEVERTMQRKSEDLDVQAMGMFLIGGGCRRGLMSSYLDGKRVACNDIESAGCDRCGEGVREWQDSQGEASMEWEQVQGVMEEMREGCAMC</sequence>
<keyword evidence="2" id="KW-0547">Nucleotide-binding</keyword>
<dbReference type="Proteomes" id="UP000800035">
    <property type="component" value="Unassembled WGS sequence"/>
</dbReference>
<dbReference type="GO" id="GO:0009378">
    <property type="term" value="F:four-way junction helicase activity"/>
    <property type="evidence" value="ECO:0007669"/>
    <property type="project" value="TreeGrafter"/>
</dbReference>